<dbReference type="Proteomes" id="UP001228403">
    <property type="component" value="Unassembled WGS sequence"/>
</dbReference>
<proteinExistence type="predicted"/>
<keyword evidence="2" id="KW-1185">Reference proteome</keyword>
<comment type="caution">
    <text evidence="1">The sequence shown here is derived from an EMBL/GenBank/DDBJ whole genome shotgun (WGS) entry which is preliminary data.</text>
</comment>
<dbReference type="EMBL" id="JAUDCF010000044">
    <property type="protein sequence ID" value="MDM8146698.1"/>
    <property type="molecule type" value="Genomic_DNA"/>
</dbReference>
<reference evidence="2" key="1">
    <citation type="submission" date="2023-07" db="EMBL/GenBank/DDBJ databases">
        <title>Identification and characterization of horizontal gene transfer across gut microbiota members of farm animals based on homology search.</title>
        <authorList>
            <person name="Schwarzerova J."/>
            <person name="Nykrynova M."/>
            <person name="Jureckova K."/>
            <person name="Cejkova D."/>
            <person name="Rychlik I."/>
        </authorList>
    </citation>
    <scope>NUCLEOTIDE SEQUENCE [LARGE SCALE GENOMIC DNA]</scope>
    <source>
        <strain evidence="2">ET4</strain>
    </source>
</reference>
<evidence type="ECO:0000313" key="1">
    <source>
        <dbReference type="EMBL" id="MDM8146698.1"/>
    </source>
</evidence>
<dbReference type="Pfam" id="PF11185">
    <property type="entry name" value="DUF2971"/>
    <property type="match status" value="1"/>
</dbReference>
<name>A0ABT7U836_9BACE</name>
<evidence type="ECO:0000313" key="2">
    <source>
        <dbReference type="Proteomes" id="UP001228403"/>
    </source>
</evidence>
<sequence>MPIWEIIVRHDCEIELYNHRLNKTIKNVLRDNLLSILFAAPAKKEEVQQTIVETINSIFDINILPDDVCYDWGKDCYFLRQNKEIKIIDYFLVKNEIDKEQEVVKYTSLQTLLATLTSGKIRINSIVGMNDKTETNFMIEMIKNFRESIEKEGDEYILANRKFITSFSRKKDDLNMWRLYGDNARGVCLVFAPKSPQDGSLRKIKYVAEGDELMLKINKLMTALKEKNINFCFNKILSNQHFIKHEDYVNEDEYRYYLESDKPAGWYINNDNNVMTPYVEKDLFGNGANSFPFQLKSIILGPAMVAQDVNFFQIKTLLNVNRIFSINIEKSKISSYR</sequence>
<dbReference type="InterPro" id="IPR021352">
    <property type="entry name" value="DUF2971"/>
</dbReference>
<accession>A0ABT7U836</accession>
<organism evidence="1 2">
    <name type="scientific">Bacteroides eggerthii</name>
    <dbReference type="NCBI Taxonomy" id="28111"/>
    <lineage>
        <taxon>Bacteria</taxon>
        <taxon>Pseudomonadati</taxon>
        <taxon>Bacteroidota</taxon>
        <taxon>Bacteroidia</taxon>
        <taxon>Bacteroidales</taxon>
        <taxon>Bacteroidaceae</taxon>
        <taxon>Bacteroides</taxon>
    </lineage>
</organism>
<protein>
    <submittedName>
        <fullName evidence="1">DUF2971 domain-containing protein</fullName>
    </submittedName>
</protein>
<gene>
    <name evidence="1" type="ORF">QUW02_12335</name>
</gene>